<keyword evidence="3 10" id="KW-0653">Protein transport</keyword>
<keyword evidence="14" id="KW-1185">Reference proteome</keyword>
<dbReference type="GO" id="GO:0005102">
    <property type="term" value="F:signaling receptor binding"/>
    <property type="evidence" value="ECO:0007669"/>
    <property type="project" value="TreeGrafter"/>
</dbReference>
<accession>A0AAV9HVY8</accession>
<dbReference type="PANTHER" id="PTHR23058:SF0">
    <property type="entry name" value="PEROXISOMAL MEMBRANE PROTEIN PEX14"/>
    <property type="match status" value="1"/>
</dbReference>
<keyword evidence="4" id="KW-0811">Translocation</keyword>
<feature type="domain" description="Peroxisome membrane anchor protein Pex14p N-terminal" evidence="12">
    <location>
        <begin position="4"/>
        <end position="48"/>
    </location>
</feature>
<protein>
    <recommendedName>
        <fullName evidence="7 10">Peroxisomal membrane protein PEX14</fullName>
    </recommendedName>
    <alternativeName>
        <fullName evidence="8 10">Peroxin-14</fullName>
    </alternativeName>
</protein>
<gene>
    <name evidence="13" type="ORF">QBC42DRAFT_264929</name>
</gene>
<keyword evidence="6 10" id="KW-0576">Peroxisome</keyword>
<comment type="function">
    <text evidence="10">Component of the PEX13-PEX14 docking complex, a translocon channel that specifically mediates the import of peroxisomal cargo proteins bound to PEX5 receptor. The PEX13-PEX14 docking complex forms a large import pore which can be opened to a diameter of about 9 nm. Mechanistically, PEX5 receptor along with cargo proteins associates with the PEX14 subunit of the PEX13-PEX14 docking complex in the cytosol, leading to the insertion of the receptor into the organelle membrane with the concomitant translocation of the cargo into the peroxisome matrix.</text>
</comment>
<reference evidence="13" key="2">
    <citation type="submission" date="2023-06" db="EMBL/GenBank/DDBJ databases">
        <authorList>
            <consortium name="Lawrence Berkeley National Laboratory"/>
            <person name="Mondo S.J."/>
            <person name="Hensen N."/>
            <person name="Bonometti L."/>
            <person name="Westerberg I."/>
            <person name="Brannstrom I.O."/>
            <person name="Guillou S."/>
            <person name="Cros-Aarteil S."/>
            <person name="Calhoun S."/>
            <person name="Haridas S."/>
            <person name="Kuo A."/>
            <person name="Pangilinan J."/>
            <person name="Riley R."/>
            <person name="Labutti K."/>
            <person name="Andreopoulos B."/>
            <person name="Lipzen A."/>
            <person name="Chen C."/>
            <person name="Yanf M."/>
            <person name="Daum C."/>
            <person name="Ng V."/>
            <person name="Clum A."/>
            <person name="Steindorff A."/>
            <person name="Ohm R."/>
            <person name="Martin F."/>
            <person name="Silar P."/>
            <person name="Natvig D."/>
            <person name="Lalanne C."/>
            <person name="Gautier V."/>
            <person name="Ament-Velasquez S.L."/>
            <person name="Kruys A."/>
            <person name="Hutchinson M.I."/>
            <person name="Powell A.J."/>
            <person name="Barry K."/>
            <person name="Miller A.N."/>
            <person name="Grigoriev I.V."/>
            <person name="Debuchy R."/>
            <person name="Gladieux P."/>
            <person name="Thoren M.H."/>
            <person name="Johannesson H."/>
        </authorList>
    </citation>
    <scope>NUCLEOTIDE SEQUENCE</scope>
    <source>
        <strain evidence="13">PSN324</strain>
    </source>
</reference>
<dbReference type="Gene3D" id="1.10.10.10">
    <property type="entry name" value="Winged helix-like DNA-binding domain superfamily/Winged helix DNA-binding domain"/>
    <property type="match status" value="1"/>
</dbReference>
<feature type="region of interest" description="Disordered" evidence="11">
    <location>
        <begin position="52"/>
        <end position="75"/>
    </location>
</feature>
<comment type="subcellular location">
    <subcellularLocation>
        <location evidence="9 10">Peroxisome membrane</location>
    </subcellularLocation>
</comment>
<name>A0AAV9HVY8_9PEZI</name>
<evidence type="ECO:0000256" key="7">
    <source>
        <dbReference type="ARBA" id="ARBA00029502"/>
    </source>
</evidence>
<evidence type="ECO:0000256" key="2">
    <source>
        <dbReference type="ARBA" id="ARBA00022448"/>
    </source>
</evidence>
<dbReference type="Proteomes" id="UP001321749">
    <property type="component" value="Unassembled WGS sequence"/>
</dbReference>
<evidence type="ECO:0000313" key="13">
    <source>
        <dbReference type="EMBL" id="KAK4463854.1"/>
    </source>
</evidence>
<evidence type="ECO:0000259" key="12">
    <source>
        <dbReference type="Pfam" id="PF04695"/>
    </source>
</evidence>
<keyword evidence="5 10" id="KW-0472">Membrane</keyword>
<evidence type="ECO:0000256" key="11">
    <source>
        <dbReference type="SAM" id="MobiDB-lite"/>
    </source>
</evidence>
<dbReference type="GO" id="GO:0016560">
    <property type="term" value="P:protein import into peroxisome matrix, docking"/>
    <property type="evidence" value="ECO:0007669"/>
    <property type="project" value="UniProtKB-UniRule"/>
</dbReference>
<evidence type="ECO:0000313" key="14">
    <source>
        <dbReference type="Proteomes" id="UP001321749"/>
    </source>
</evidence>
<comment type="similarity">
    <text evidence="1 10">Belongs to the peroxin-14 family.</text>
</comment>
<evidence type="ECO:0000256" key="9">
    <source>
        <dbReference type="ARBA" id="ARBA00046271"/>
    </source>
</evidence>
<dbReference type="PANTHER" id="PTHR23058">
    <property type="entry name" value="PEROXISOMAL MEMBRANE PROTEIN PEX14"/>
    <property type="match status" value="1"/>
</dbReference>
<sequence>MAVREDVVAGATKFLQDPTIASTPVEKKIAFLQAKNLTPEEVNAALTRVGQHPAPPPAYSQAVTHQPPQPFYNNPSYPQQYPYGWQQNPQQQTPPRRDWRDWFIMATVVSGVSYGLFSLGKRYVYPLVAPPTPDRLEQDKKHIDEQFEKTFALVEQLAKDTDMLKAAEQARTTKLDATISDLETVMSDLKAANRRRDDEAQRVRDDVQSLKDSIPRAMNNQKDLTDNRLREVNAELKSLKTLITQRMNPASASASTSSYTRPGLGGVGTTSSPAVTPAAESIKGETKDEPKTTTYQDFSNNNNNNNNRTASPFGSGMQSKASIPAWQMMAANKSASTSTPAAASASSNTSAVNGNNEAASSGTDAATSA</sequence>
<feature type="compositionally biased region" description="Basic and acidic residues" evidence="11">
    <location>
        <begin position="282"/>
        <end position="291"/>
    </location>
</feature>
<dbReference type="GO" id="GO:1990429">
    <property type="term" value="C:peroxisomal importomer complex"/>
    <property type="evidence" value="ECO:0007669"/>
    <property type="project" value="TreeGrafter"/>
</dbReference>
<evidence type="ECO:0000256" key="10">
    <source>
        <dbReference type="RuleBase" id="RU367032"/>
    </source>
</evidence>
<evidence type="ECO:0000256" key="3">
    <source>
        <dbReference type="ARBA" id="ARBA00022927"/>
    </source>
</evidence>
<dbReference type="AlphaFoldDB" id="A0AAV9HVY8"/>
<feature type="compositionally biased region" description="Low complexity" evidence="11">
    <location>
        <begin position="330"/>
        <end position="369"/>
    </location>
</feature>
<feature type="compositionally biased region" description="Polar residues" evidence="11">
    <location>
        <begin position="308"/>
        <end position="321"/>
    </location>
</feature>
<evidence type="ECO:0000256" key="1">
    <source>
        <dbReference type="ARBA" id="ARBA00005443"/>
    </source>
</evidence>
<keyword evidence="2 10" id="KW-0813">Transport</keyword>
<proteinExistence type="inferred from homology"/>
<dbReference type="InterPro" id="IPR006785">
    <property type="entry name" value="Pex14_N"/>
</dbReference>
<dbReference type="Pfam" id="PF04695">
    <property type="entry name" value="Pex14_N"/>
    <property type="match status" value="1"/>
</dbReference>
<dbReference type="InterPro" id="IPR036388">
    <property type="entry name" value="WH-like_DNA-bd_sf"/>
</dbReference>
<dbReference type="EMBL" id="MU864955">
    <property type="protein sequence ID" value="KAK4463854.1"/>
    <property type="molecule type" value="Genomic_DNA"/>
</dbReference>
<evidence type="ECO:0000256" key="8">
    <source>
        <dbReference type="ARBA" id="ARBA00029691"/>
    </source>
</evidence>
<feature type="region of interest" description="Disordered" evidence="11">
    <location>
        <begin position="248"/>
        <end position="369"/>
    </location>
</feature>
<dbReference type="GO" id="GO:0005778">
    <property type="term" value="C:peroxisomal membrane"/>
    <property type="evidence" value="ECO:0007669"/>
    <property type="project" value="UniProtKB-SubCell"/>
</dbReference>
<evidence type="ECO:0000256" key="5">
    <source>
        <dbReference type="ARBA" id="ARBA00023136"/>
    </source>
</evidence>
<dbReference type="InterPro" id="IPR025655">
    <property type="entry name" value="PEX14"/>
</dbReference>
<comment type="caution">
    <text evidence="13">The sequence shown here is derived from an EMBL/GenBank/DDBJ whole genome shotgun (WGS) entry which is preliminary data.</text>
</comment>
<evidence type="ECO:0000256" key="4">
    <source>
        <dbReference type="ARBA" id="ARBA00023010"/>
    </source>
</evidence>
<organism evidence="13 14">
    <name type="scientific">Cladorrhinum samala</name>
    <dbReference type="NCBI Taxonomy" id="585594"/>
    <lineage>
        <taxon>Eukaryota</taxon>
        <taxon>Fungi</taxon>
        <taxon>Dikarya</taxon>
        <taxon>Ascomycota</taxon>
        <taxon>Pezizomycotina</taxon>
        <taxon>Sordariomycetes</taxon>
        <taxon>Sordariomycetidae</taxon>
        <taxon>Sordariales</taxon>
        <taxon>Podosporaceae</taxon>
        <taxon>Cladorrhinum</taxon>
    </lineage>
</organism>
<reference evidence="13" key="1">
    <citation type="journal article" date="2023" name="Mol. Phylogenet. Evol.">
        <title>Genome-scale phylogeny and comparative genomics of the fungal order Sordariales.</title>
        <authorList>
            <person name="Hensen N."/>
            <person name="Bonometti L."/>
            <person name="Westerberg I."/>
            <person name="Brannstrom I.O."/>
            <person name="Guillou S."/>
            <person name="Cros-Aarteil S."/>
            <person name="Calhoun S."/>
            <person name="Haridas S."/>
            <person name="Kuo A."/>
            <person name="Mondo S."/>
            <person name="Pangilinan J."/>
            <person name="Riley R."/>
            <person name="LaButti K."/>
            <person name="Andreopoulos B."/>
            <person name="Lipzen A."/>
            <person name="Chen C."/>
            <person name="Yan M."/>
            <person name="Daum C."/>
            <person name="Ng V."/>
            <person name="Clum A."/>
            <person name="Steindorff A."/>
            <person name="Ohm R.A."/>
            <person name="Martin F."/>
            <person name="Silar P."/>
            <person name="Natvig D.O."/>
            <person name="Lalanne C."/>
            <person name="Gautier V."/>
            <person name="Ament-Velasquez S.L."/>
            <person name="Kruys A."/>
            <person name="Hutchinson M.I."/>
            <person name="Powell A.J."/>
            <person name="Barry K."/>
            <person name="Miller A.N."/>
            <person name="Grigoriev I.V."/>
            <person name="Debuchy R."/>
            <person name="Gladieux P."/>
            <person name="Hiltunen Thoren M."/>
            <person name="Johannesson H."/>
        </authorList>
    </citation>
    <scope>NUCLEOTIDE SEQUENCE</scope>
    <source>
        <strain evidence="13">PSN324</strain>
    </source>
</reference>
<evidence type="ECO:0000256" key="6">
    <source>
        <dbReference type="ARBA" id="ARBA00023140"/>
    </source>
</evidence>